<dbReference type="GO" id="GO:0005524">
    <property type="term" value="F:ATP binding"/>
    <property type="evidence" value="ECO:0007669"/>
    <property type="project" value="UniProtKB-UniRule"/>
</dbReference>
<protein>
    <recommendedName>
        <fullName evidence="19">Bifunctional NAD(P)H-hydrate repair enzyme</fullName>
    </recommendedName>
    <alternativeName>
        <fullName evidence="19">Nicotinamide nucleotide repair protein</fullName>
    </alternativeName>
    <domain>
        <recommendedName>
            <fullName evidence="19">ADP-dependent (S)-NAD(P)H-hydrate dehydratase</fullName>
            <ecNumber evidence="19">4.2.1.136</ecNumber>
        </recommendedName>
        <alternativeName>
            <fullName evidence="19">ADP-dependent NAD(P)HX dehydratase</fullName>
        </alternativeName>
    </domain>
    <domain>
        <recommendedName>
            <fullName evidence="19">NAD(P)H-hydrate epimerase</fullName>
            <ecNumber evidence="19">5.1.99.6</ecNumber>
        </recommendedName>
    </domain>
</protein>
<keyword evidence="10 17" id="KW-0520">NAD</keyword>
<dbReference type="Proteomes" id="UP000621492">
    <property type="component" value="Unassembled WGS sequence"/>
</dbReference>
<evidence type="ECO:0000256" key="5">
    <source>
        <dbReference type="ARBA" id="ARBA00022723"/>
    </source>
</evidence>
<keyword evidence="9 18" id="KW-0630">Potassium</keyword>
<dbReference type="PROSITE" id="PS51383">
    <property type="entry name" value="YJEF_C_3"/>
    <property type="match status" value="1"/>
</dbReference>
<dbReference type="PROSITE" id="PS51385">
    <property type="entry name" value="YJEF_N"/>
    <property type="match status" value="1"/>
</dbReference>
<dbReference type="InterPro" id="IPR017953">
    <property type="entry name" value="Carbohydrate_kinase_pred_CS"/>
</dbReference>
<evidence type="ECO:0000256" key="10">
    <source>
        <dbReference type="ARBA" id="ARBA00023027"/>
    </source>
</evidence>
<name>A0A9W5U0Y4_9BACI</name>
<dbReference type="InterPro" id="IPR036652">
    <property type="entry name" value="YjeF_N_dom_sf"/>
</dbReference>
<keyword evidence="6 17" id="KW-0547">Nucleotide-binding</keyword>
<evidence type="ECO:0000256" key="19">
    <source>
        <dbReference type="PIRNR" id="PIRNR017184"/>
    </source>
</evidence>
<dbReference type="HAMAP" id="MF_01966">
    <property type="entry name" value="NADHX_epimerase"/>
    <property type="match status" value="1"/>
</dbReference>
<proteinExistence type="inferred from homology"/>
<dbReference type="GO" id="GO:0052856">
    <property type="term" value="F:NAD(P)HX epimerase activity"/>
    <property type="evidence" value="ECO:0007669"/>
    <property type="project" value="UniProtKB-UniRule"/>
</dbReference>
<evidence type="ECO:0000256" key="9">
    <source>
        <dbReference type="ARBA" id="ARBA00022958"/>
    </source>
</evidence>
<dbReference type="SUPFAM" id="SSF64153">
    <property type="entry name" value="YjeF N-terminal domain-like"/>
    <property type="match status" value="1"/>
</dbReference>
<dbReference type="PANTHER" id="PTHR12592:SF0">
    <property type="entry name" value="ATP-DEPENDENT (S)-NAD(P)H-HYDRATE DEHYDRATASE"/>
    <property type="match status" value="1"/>
</dbReference>
<evidence type="ECO:0000256" key="12">
    <source>
        <dbReference type="ARBA" id="ARBA00023239"/>
    </source>
</evidence>
<comment type="catalytic activity">
    <reaction evidence="2 18 19">
        <text>(6R)-NADPHX = (6S)-NADPHX</text>
        <dbReference type="Rhea" id="RHEA:32227"/>
        <dbReference type="ChEBI" id="CHEBI:64076"/>
        <dbReference type="ChEBI" id="CHEBI:64077"/>
        <dbReference type="EC" id="5.1.99.6"/>
    </reaction>
</comment>
<evidence type="ECO:0000256" key="11">
    <source>
        <dbReference type="ARBA" id="ARBA00023235"/>
    </source>
</evidence>
<comment type="function">
    <text evidence="14 19">Bifunctional enzyme that catalyzes the epimerization of the S- and R-forms of NAD(P)HX and the dehydration of the S-form of NAD(P)HX at the expense of ADP, which is converted to AMP. This allows the repair of both epimers of NAD(P)HX, a damaged form of NAD(P)H that is a result of enzymatic or heat-dependent hydration.</text>
</comment>
<dbReference type="CDD" id="cd01171">
    <property type="entry name" value="YXKO-related"/>
    <property type="match status" value="1"/>
</dbReference>
<keyword evidence="8 17" id="KW-0521">NADP</keyword>
<comment type="catalytic activity">
    <reaction evidence="15 17 19">
        <text>(6S)-NADHX + ADP = AMP + phosphate + NADH + H(+)</text>
        <dbReference type="Rhea" id="RHEA:32223"/>
        <dbReference type="ChEBI" id="CHEBI:15378"/>
        <dbReference type="ChEBI" id="CHEBI:43474"/>
        <dbReference type="ChEBI" id="CHEBI:57945"/>
        <dbReference type="ChEBI" id="CHEBI:64074"/>
        <dbReference type="ChEBI" id="CHEBI:456215"/>
        <dbReference type="ChEBI" id="CHEBI:456216"/>
        <dbReference type="EC" id="4.2.1.136"/>
    </reaction>
</comment>
<comment type="caution">
    <text evidence="17">Lacks conserved residue(s) required for the propagation of feature annotation.</text>
</comment>
<feature type="domain" description="YjeF N-terminal" evidence="21">
    <location>
        <begin position="9"/>
        <end position="216"/>
    </location>
</feature>
<feature type="binding site" evidence="18">
    <location>
        <position position="159"/>
    </location>
    <ligand>
        <name>(6S)-NADPHX</name>
        <dbReference type="ChEBI" id="CHEBI:64076"/>
    </ligand>
</feature>
<dbReference type="PANTHER" id="PTHR12592">
    <property type="entry name" value="ATP-DEPENDENT (S)-NAD(P)H-HYDRATE DEHYDRATASE FAMILY MEMBER"/>
    <property type="match status" value="1"/>
</dbReference>
<keyword evidence="7 17" id="KW-0067">ATP-binding</keyword>
<keyword evidence="13" id="KW-0511">Multifunctional enzyme</keyword>
<feature type="binding site" evidence="17">
    <location>
        <position position="444"/>
    </location>
    <ligand>
        <name>(6S)-NADPHX</name>
        <dbReference type="ChEBI" id="CHEBI:64076"/>
    </ligand>
</feature>
<dbReference type="PIRSF" id="PIRSF017184">
    <property type="entry name" value="Nnr"/>
    <property type="match status" value="1"/>
</dbReference>
<dbReference type="SUPFAM" id="SSF53613">
    <property type="entry name" value="Ribokinase-like"/>
    <property type="match status" value="1"/>
</dbReference>
<evidence type="ECO:0000259" key="20">
    <source>
        <dbReference type="PROSITE" id="PS51383"/>
    </source>
</evidence>
<dbReference type="NCBIfam" id="TIGR00197">
    <property type="entry name" value="yjeF_nterm"/>
    <property type="match status" value="1"/>
</dbReference>
<evidence type="ECO:0000313" key="22">
    <source>
        <dbReference type="EMBL" id="GGB55557.1"/>
    </source>
</evidence>
<keyword evidence="11 18" id="KW-0413">Isomerase</keyword>
<dbReference type="InterPro" id="IPR030677">
    <property type="entry name" value="Nnr"/>
</dbReference>
<comment type="function">
    <text evidence="17">Catalyzes the dehydration of the S-form of NAD(P)HX at the expense of ADP, which is converted to AMP. Together with NAD(P)HX epimerase, which catalyzes the epimerization of the S- and R-forms, the enzyme allows the repair of both epimers of NAD(P)HX, a damaged form of NAD(P)H that is a result of enzymatic or heat-dependent hydration.</text>
</comment>
<feature type="binding site" evidence="17">
    <location>
        <begin position="414"/>
        <end position="418"/>
    </location>
    <ligand>
        <name>AMP</name>
        <dbReference type="ChEBI" id="CHEBI:456215"/>
    </ligand>
</feature>
<dbReference type="InterPro" id="IPR004443">
    <property type="entry name" value="YjeF_N_dom"/>
</dbReference>
<keyword evidence="12 17" id="KW-0456">Lyase</keyword>
<evidence type="ECO:0000256" key="17">
    <source>
        <dbReference type="HAMAP-Rule" id="MF_01965"/>
    </source>
</evidence>
<dbReference type="AlphaFoldDB" id="A0A9W5U0Y4"/>
<evidence type="ECO:0000256" key="13">
    <source>
        <dbReference type="ARBA" id="ARBA00023268"/>
    </source>
</evidence>
<dbReference type="GO" id="GO:0110051">
    <property type="term" value="P:metabolite repair"/>
    <property type="evidence" value="ECO:0007669"/>
    <property type="project" value="TreeGrafter"/>
</dbReference>
<feature type="binding site" evidence="18">
    <location>
        <position position="58"/>
    </location>
    <ligand>
        <name>K(+)</name>
        <dbReference type="ChEBI" id="CHEBI:29103"/>
    </ligand>
</feature>
<dbReference type="NCBIfam" id="TIGR00196">
    <property type="entry name" value="yjeF_cterm"/>
    <property type="match status" value="1"/>
</dbReference>
<comment type="cofactor">
    <cofactor evidence="17">
        <name>Mg(2+)</name>
        <dbReference type="ChEBI" id="CHEBI:18420"/>
    </cofactor>
</comment>
<feature type="binding site" evidence="18">
    <location>
        <position position="126"/>
    </location>
    <ligand>
        <name>K(+)</name>
        <dbReference type="ChEBI" id="CHEBI:29103"/>
    </ligand>
</feature>
<comment type="subunit">
    <text evidence="17">Homotetramer.</text>
</comment>
<evidence type="ECO:0000256" key="15">
    <source>
        <dbReference type="ARBA" id="ARBA00048238"/>
    </source>
</evidence>
<evidence type="ECO:0000256" key="4">
    <source>
        <dbReference type="ARBA" id="ARBA00009524"/>
    </source>
</evidence>
<comment type="catalytic activity">
    <reaction evidence="1 18 19">
        <text>(6R)-NADHX = (6S)-NADHX</text>
        <dbReference type="Rhea" id="RHEA:32215"/>
        <dbReference type="ChEBI" id="CHEBI:64074"/>
        <dbReference type="ChEBI" id="CHEBI:64075"/>
        <dbReference type="EC" id="5.1.99.6"/>
    </reaction>
</comment>
<feature type="binding site" evidence="17">
    <location>
        <position position="326"/>
    </location>
    <ligand>
        <name>(6S)-NADPHX</name>
        <dbReference type="ChEBI" id="CHEBI:64076"/>
    </ligand>
</feature>
<dbReference type="EC" id="5.1.99.6" evidence="19"/>
<feature type="binding site" evidence="18">
    <location>
        <begin position="57"/>
        <end position="61"/>
    </location>
    <ligand>
        <name>(6S)-NADPHX</name>
        <dbReference type="ChEBI" id="CHEBI:64076"/>
    </ligand>
</feature>
<evidence type="ECO:0000256" key="2">
    <source>
        <dbReference type="ARBA" id="ARBA00000909"/>
    </source>
</evidence>
<dbReference type="RefSeq" id="WP_155554607.1">
    <property type="nucleotide sequence ID" value="NZ_BMJD01000040.1"/>
</dbReference>
<evidence type="ECO:0000256" key="7">
    <source>
        <dbReference type="ARBA" id="ARBA00022840"/>
    </source>
</evidence>
<reference evidence="22" key="2">
    <citation type="submission" date="2020-09" db="EMBL/GenBank/DDBJ databases">
        <authorList>
            <person name="Sun Q."/>
            <person name="Zhou Y."/>
        </authorList>
    </citation>
    <scope>NUCLEOTIDE SEQUENCE</scope>
    <source>
        <strain evidence="22">CGMCC 1.15454</strain>
    </source>
</reference>
<evidence type="ECO:0000256" key="16">
    <source>
        <dbReference type="ARBA" id="ARBA00049209"/>
    </source>
</evidence>
<dbReference type="Pfam" id="PF03853">
    <property type="entry name" value="YjeF_N"/>
    <property type="match status" value="1"/>
</dbReference>
<keyword evidence="5 18" id="KW-0479">Metal-binding</keyword>
<feature type="binding site" evidence="17">
    <location>
        <position position="377"/>
    </location>
    <ligand>
        <name>(6S)-NADPHX</name>
        <dbReference type="ChEBI" id="CHEBI:64076"/>
    </ligand>
</feature>
<accession>A0A9W5U0Y4</accession>
<dbReference type="EMBL" id="BMJD01000040">
    <property type="protein sequence ID" value="GGB55557.1"/>
    <property type="molecule type" value="Genomic_DNA"/>
</dbReference>
<evidence type="ECO:0000256" key="3">
    <source>
        <dbReference type="ARBA" id="ARBA00006001"/>
    </source>
</evidence>
<dbReference type="Gene3D" id="3.40.50.10260">
    <property type="entry name" value="YjeF N-terminal domain"/>
    <property type="match status" value="1"/>
</dbReference>
<comment type="similarity">
    <text evidence="4 19">In the C-terminal section; belongs to the NnrD/CARKD family.</text>
</comment>
<evidence type="ECO:0000259" key="21">
    <source>
        <dbReference type="PROSITE" id="PS51385"/>
    </source>
</evidence>
<evidence type="ECO:0000256" key="6">
    <source>
        <dbReference type="ARBA" id="ARBA00022741"/>
    </source>
</evidence>
<dbReference type="EC" id="4.2.1.136" evidence="19"/>
<comment type="similarity">
    <text evidence="18">Belongs to the NnrE/AIBP family.</text>
</comment>
<feature type="domain" description="YjeF C-terminal" evidence="20">
    <location>
        <begin position="225"/>
        <end position="504"/>
    </location>
</feature>
<dbReference type="HAMAP" id="MF_01965">
    <property type="entry name" value="NADHX_dehydratase"/>
    <property type="match status" value="1"/>
</dbReference>
<comment type="cofactor">
    <cofactor evidence="18 19">
        <name>K(+)</name>
        <dbReference type="ChEBI" id="CHEBI:29103"/>
    </cofactor>
    <text evidence="18 19">Binds 1 potassium ion per subunit.</text>
</comment>
<evidence type="ECO:0000256" key="14">
    <source>
        <dbReference type="ARBA" id="ARBA00025153"/>
    </source>
</evidence>
<keyword evidence="23" id="KW-1185">Reference proteome</keyword>
<reference evidence="22" key="1">
    <citation type="journal article" date="2014" name="Int. J. Syst. Evol. Microbiol.">
        <title>Complete genome sequence of Corynebacterium casei LMG S-19264T (=DSM 44701T), isolated from a smear-ripened cheese.</title>
        <authorList>
            <consortium name="US DOE Joint Genome Institute (JGI-PGF)"/>
            <person name="Walter F."/>
            <person name="Albersmeier A."/>
            <person name="Kalinowski J."/>
            <person name="Ruckert C."/>
        </authorList>
    </citation>
    <scope>NUCLEOTIDE SEQUENCE</scope>
    <source>
        <strain evidence="22">CGMCC 1.15454</strain>
    </source>
</reference>
<comment type="caution">
    <text evidence="22">The sequence shown here is derived from an EMBL/GenBank/DDBJ whole genome shotgun (WGS) entry which is preliminary data.</text>
</comment>
<gene>
    <name evidence="22" type="primary">nnr</name>
    <name evidence="17" type="synonym">nnrD</name>
    <name evidence="18" type="synonym">nnrE</name>
    <name evidence="22" type="ORF">GCM10011409_36480</name>
</gene>
<sequence>MYIVTAKEMYEMDRHTIQEIGLDERLLMENAGRAVSSKITGIISKQNQICIFVGSGNNGGDGFVIARTLHTQNYNVTVLQIVPDERITGEALYHKTLYLNCNGSVHVSSDATEVDKFVTSSDVIIDAMIGIGVHDELREPVYTIVSIINQKADFVISVDIPTGLPADEGITGFSAIHADWTFVIEAAKMSLFLEHTAPYYGKWEVVPIGISINTMDDVPKKYTWGEHHFRSTLPKRDPYAHKGTHGKGLAIGGSVEMPGSIAMTAKAALRAGAGLLTVGTAKNVISSIAQTCIEATYLMVDDHNEHGGKAAAIPFERFDCIVMGMGMGRDKEAERLVMHVLNEANCPVIVDADGLFHVKADPSILSKRSDPIIVTPHPGEMAMLLEVPIAELLEKPFHYSRAFAAIHQVYVVLKGKHTIITVPDGKQAVNQTGNQGLAKGGSGDVLSGIILAMVMQHKNIFQALCNACFVHGAAADLLIRDNHSYYDLLATDVIEGIPAVYRTFL</sequence>
<dbReference type="PROSITE" id="PS01050">
    <property type="entry name" value="YJEF_C_2"/>
    <property type="match status" value="1"/>
</dbReference>
<comment type="similarity">
    <text evidence="17">Belongs to the NnrD/CARKD family.</text>
</comment>
<dbReference type="InterPro" id="IPR029056">
    <property type="entry name" value="Ribokinase-like"/>
</dbReference>
<dbReference type="GO" id="GO:0046872">
    <property type="term" value="F:metal ion binding"/>
    <property type="evidence" value="ECO:0007669"/>
    <property type="project" value="UniProtKB-UniRule"/>
</dbReference>
<dbReference type="InterPro" id="IPR000631">
    <property type="entry name" value="CARKD"/>
</dbReference>
<evidence type="ECO:0000256" key="1">
    <source>
        <dbReference type="ARBA" id="ARBA00000013"/>
    </source>
</evidence>
<dbReference type="Pfam" id="PF01256">
    <property type="entry name" value="Carb_kinase"/>
    <property type="match status" value="1"/>
</dbReference>
<evidence type="ECO:0000313" key="23">
    <source>
        <dbReference type="Proteomes" id="UP000621492"/>
    </source>
</evidence>
<feature type="binding site" evidence="18">
    <location>
        <begin position="130"/>
        <end position="136"/>
    </location>
    <ligand>
        <name>(6S)-NADPHX</name>
        <dbReference type="ChEBI" id="CHEBI:64076"/>
    </ligand>
</feature>
<evidence type="ECO:0000256" key="8">
    <source>
        <dbReference type="ARBA" id="ARBA00022857"/>
    </source>
</evidence>
<feature type="binding site" evidence="17">
    <location>
        <position position="443"/>
    </location>
    <ligand>
        <name>AMP</name>
        <dbReference type="ChEBI" id="CHEBI:456215"/>
    </ligand>
</feature>
<dbReference type="GO" id="GO:0046496">
    <property type="term" value="P:nicotinamide nucleotide metabolic process"/>
    <property type="evidence" value="ECO:0007669"/>
    <property type="project" value="UniProtKB-UniRule"/>
</dbReference>
<dbReference type="GO" id="GO:0052855">
    <property type="term" value="F:ADP-dependent NAD(P)H-hydrate dehydratase activity"/>
    <property type="evidence" value="ECO:0007669"/>
    <property type="project" value="UniProtKB-UniRule"/>
</dbReference>
<feature type="binding site" evidence="18">
    <location>
        <position position="162"/>
    </location>
    <ligand>
        <name>K(+)</name>
        <dbReference type="ChEBI" id="CHEBI:29103"/>
    </ligand>
</feature>
<comment type="catalytic activity">
    <reaction evidence="16 17 19">
        <text>(6S)-NADPHX + ADP = AMP + phosphate + NADPH + H(+)</text>
        <dbReference type="Rhea" id="RHEA:32235"/>
        <dbReference type="ChEBI" id="CHEBI:15378"/>
        <dbReference type="ChEBI" id="CHEBI:43474"/>
        <dbReference type="ChEBI" id="CHEBI:57783"/>
        <dbReference type="ChEBI" id="CHEBI:64076"/>
        <dbReference type="ChEBI" id="CHEBI:456215"/>
        <dbReference type="ChEBI" id="CHEBI:456216"/>
        <dbReference type="EC" id="4.2.1.136"/>
    </reaction>
</comment>
<comment type="similarity">
    <text evidence="3 19">In the N-terminal section; belongs to the NnrE/AIBP family.</text>
</comment>
<evidence type="ECO:0000256" key="18">
    <source>
        <dbReference type="HAMAP-Rule" id="MF_01966"/>
    </source>
</evidence>
<organism evidence="22 23">
    <name type="scientific">Lentibacillus populi</name>
    <dbReference type="NCBI Taxonomy" id="1827502"/>
    <lineage>
        <taxon>Bacteria</taxon>
        <taxon>Bacillati</taxon>
        <taxon>Bacillota</taxon>
        <taxon>Bacilli</taxon>
        <taxon>Bacillales</taxon>
        <taxon>Bacillaceae</taxon>
        <taxon>Lentibacillus</taxon>
    </lineage>
</organism>
<comment type="function">
    <text evidence="18">Catalyzes the epimerization of the S- and R-forms of NAD(P)HX, a damaged form of NAD(P)H that is a result of enzymatic or heat-dependent hydration. This is a prerequisite for the S-specific NAD(P)H-hydrate dehydratase to allow the repair of both epimers of NAD(P)HX.</text>
</comment>
<dbReference type="Gene3D" id="3.40.1190.20">
    <property type="match status" value="1"/>
</dbReference>